<dbReference type="NCBIfam" id="TIGR00229">
    <property type="entry name" value="sensory_box"/>
    <property type="match status" value="1"/>
</dbReference>
<organism evidence="11 12">
    <name type="scientific">Candidatus Curtissbacteria bacterium RIFCSPHIGHO2_01_FULL_41_11</name>
    <dbReference type="NCBI Taxonomy" id="1797711"/>
    <lineage>
        <taxon>Bacteria</taxon>
        <taxon>Candidatus Curtissiibacteriota</taxon>
    </lineage>
</organism>
<dbReference type="InterPro" id="IPR000014">
    <property type="entry name" value="PAS"/>
</dbReference>
<evidence type="ECO:0000256" key="5">
    <source>
        <dbReference type="ARBA" id="ARBA00022777"/>
    </source>
</evidence>
<dbReference type="PANTHER" id="PTHR45453:SF1">
    <property type="entry name" value="PHOSPHATE REGULON SENSOR PROTEIN PHOR"/>
    <property type="match status" value="1"/>
</dbReference>
<dbReference type="SMART" id="SM00091">
    <property type="entry name" value="PAS"/>
    <property type="match status" value="1"/>
</dbReference>
<accession>A0A1F5G6E4</accession>
<dbReference type="InterPro" id="IPR004358">
    <property type="entry name" value="Sig_transdc_His_kin-like_C"/>
</dbReference>
<evidence type="ECO:0000259" key="8">
    <source>
        <dbReference type="PROSITE" id="PS50109"/>
    </source>
</evidence>
<dbReference type="InterPro" id="IPR036097">
    <property type="entry name" value="HisK_dim/P_sf"/>
</dbReference>
<dbReference type="Gene3D" id="1.10.287.130">
    <property type="match status" value="1"/>
</dbReference>
<dbReference type="EMBL" id="MFAZ01000014">
    <property type="protein sequence ID" value="OGD87395.1"/>
    <property type="molecule type" value="Genomic_DNA"/>
</dbReference>
<dbReference type="GO" id="GO:0016036">
    <property type="term" value="P:cellular response to phosphate starvation"/>
    <property type="evidence" value="ECO:0007669"/>
    <property type="project" value="TreeGrafter"/>
</dbReference>
<protein>
    <recommendedName>
        <fullName evidence="2">histidine kinase</fullName>
        <ecNumber evidence="2">2.7.13.3</ecNumber>
    </recommendedName>
</protein>
<comment type="catalytic activity">
    <reaction evidence="1">
        <text>ATP + protein L-histidine = ADP + protein N-phospho-L-histidine.</text>
        <dbReference type="EC" id="2.7.13.3"/>
    </reaction>
</comment>
<dbReference type="InterPro" id="IPR036890">
    <property type="entry name" value="HATPase_C_sf"/>
</dbReference>
<dbReference type="SUPFAM" id="SSF47384">
    <property type="entry name" value="Homodimeric domain of signal transducing histidine kinase"/>
    <property type="match status" value="1"/>
</dbReference>
<dbReference type="Pfam" id="PF00512">
    <property type="entry name" value="HisKA"/>
    <property type="match status" value="1"/>
</dbReference>
<dbReference type="SUPFAM" id="SSF55785">
    <property type="entry name" value="PYP-like sensor domain (PAS domain)"/>
    <property type="match status" value="1"/>
</dbReference>
<evidence type="ECO:0000256" key="3">
    <source>
        <dbReference type="ARBA" id="ARBA00022553"/>
    </source>
</evidence>
<dbReference type="Gene3D" id="3.30.450.20">
    <property type="entry name" value="PAS domain"/>
    <property type="match status" value="1"/>
</dbReference>
<dbReference type="GO" id="GO:0000155">
    <property type="term" value="F:phosphorelay sensor kinase activity"/>
    <property type="evidence" value="ECO:0007669"/>
    <property type="project" value="InterPro"/>
</dbReference>
<dbReference type="STRING" id="1797711.A2870_01465"/>
<evidence type="ECO:0000259" key="9">
    <source>
        <dbReference type="PROSITE" id="PS50112"/>
    </source>
</evidence>
<dbReference type="PRINTS" id="PR00344">
    <property type="entry name" value="BCTRLSENSOR"/>
</dbReference>
<dbReference type="InterPro" id="IPR035965">
    <property type="entry name" value="PAS-like_dom_sf"/>
</dbReference>
<dbReference type="SUPFAM" id="SSF55874">
    <property type="entry name" value="ATPase domain of HSP90 chaperone/DNA topoisomerase II/histidine kinase"/>
    <property type="match status" value="1"/>
</dbReference>
<reference evidence="11 12" key="1">
    <citation type="journal article" date="2016" name="Nat. Commun.">
        <title>Thousands of microbial genomes shed light on interconnected biogeochemical processes in an aquifer system.</title>
        <authorList>
            <person name="Anantharaman K."/>
            <person name="Brown C.T."/>
            <person name="Hug L.A."/>
            <person name="Sharon I."/>
            <person name="Castelle C.J."/>
            <person name="Probst A.J."/>
            <person name="Thomas B.C."/>
            <person name="Singh A."/>
            <person name="Wilkins M.J."/>
            <person name="Karaoz U."/>
            <person name="Brodie E.L."/>
            <person name="Williams K.H."/>
            <person name="Hubbard S.S."/>
            <person name="Banfield J.F."/>
        </authorList>
    </citation>
    <scope>NUCLEOTIDE SEQUENCE [LARGE SCALE GENOMIC DNA]</scope>
</reference>
<dbReference type="InterPro" id="IPR005467">
    <property type="entry name" value="His_kinase_dom"/>
</dbReference>
<dbReference type="AlphaFoldDB" id="A0A1F5G6E4"/>
<dbReference type="GO" id="GO:0005886">
    <property type="term" value="C:plasma membrane"/>
    <property type="evidence" value="ECO:0007669"/>
    <property type="project" value="TreeGrafter"/>
</dbReference>
<dbReference type="InterPro" id="IPR050351">
    <property type="entry name" value="BphY/WalK/GraS-like"/>
</dbReference>
<dbReference type="PANTHER" id="PTHR45453">
    <property type="entry name" value="PHOSPHATE REGULON SENSOR PROTEIN PHOR"/>
    <property type="match status" value="1"/>
</dbReference>
<evidence type="ECO:0000256" key="6">
    <source>
        <dbReference type="ARBA" id="ARBA00023012"/>
    </source>
</evidence>
<dbReference type="EC" id="2.7.13.3" evidence="2"/>
<proteinExistence type="predicted"/>
<evidence type="ECO:0000259" key="10">
    <source>
        <dbReference type="PROSITE" id="PS50113"/>
    </source>
</evidence>
<dbReference type="InterPro" id="IPR029016">
    <property type="entry name" value="GAF-like_dom_sf"/>
</dbReference>
<dbReference type="PROSITE" id="PS50109">
    <property type="entry name" value="HIS_KIN"/>
    <property type="match status" value="1"/>
</dbReference>
<evidence type="ECO:0000256" key="2">
    <source>
        <dbReference type="ARBA" id="ARBA00012438"/>
    </source>
</evidence>
<feature type="domain" description="Histidine kinase" evidence="8">
    <location>
        <begin position="296"/>
        <end position="510"/>
    </location>
</feature>
<feature type="domain" description="PAS" evidence="9">
    <location>
        <begin position="15"/>
        <end position="61"/>
    </location>
</feature>
<dbReference type="InterPro" id="IPR001610">
    <property type="entry name" value="PAC"/>
</dbReference>
<keyword evidence="7" id="KW-0472">Membrane</keyword>
<dbReference type="PROSITE" id="PS50112">
    <property type="entry name" value="PAS"/>
    <property type="match status" value="1"/>
</dbReference>
<evidence type="ECO:0000256" key="4">
    <source>
        <dbReference type="ARBA" id="ARBA00022679"/>
    </source>
</evidence>
<dbReference type="CDD" id="cd00082">
    <property type="entry name" value="HisKA"/>
    <property type="match status" value="1"/>
</dbReference>
<dbReference type="PROSITE" id="PS50113">
    <property type="entry name" value="PAC"/>
    <property type="match status" value="1"/>
</dbReference>
<dbReference type="GO" id="GO:0004721">
    <property type="term" value="F:phosphoprotein phosphatase activity"/>
    <property type="evidence" value="ECO:0007669"/>
    <property type="project" value="TreeGrafter"/>
</dbReference>
<dbReference type="InterPro" id="IPR003661">
    <property type="entry name" value="HisK_dim/P_dom"/>
</dbReference>
<sequence length="510" mass="58793">MPKRKKSDNEETRIGLQKFYEAVEATADSVFITTKEGKIEYANRSFERVTGFRRQDVLGKTPRIIKSGLLSNKFYERLWSTILAGKTFRAKVINRRKNGKLFWADHTITPILNRQGKVVNFVGIWKDITISEQIENLYRSGLKLLTPLTIPETCEIITKEALRILNAAHGALFLWKNSELERVWGTLESQSQEKLLKFAIKAAKYDELKVEKREEIVDLKSRSKKVIKWAAYIPLSYKKRSLGIIAVYSFSENRTLSREKAMLRIFASFASMAIRKAQLYKELADSLKTRDLFISLASHELRTPITTLNLYSDLINKTLSKGKKPKREWARVVHWETIRLIMMVNELFQIDQIKTGKLEYHWKPVNLRILMRRVIIDFRAVSHKRKLIFKDKLMDEKAVVMGDFDKLIQAFLNILNNAAKFSLAYSTITVELSQTLPYFVLKVKDEGSGISEEDLPRIFEGFYKGKQSLKEGLGIGLYLTRSIIEMHRGKINIDSVSGKGTTVTILLPKS</sequence>
<evidence type="ECO:0000256" key="7">
    <source>
        <dbReference type="ARBA" id="ARBA00023136"/>
    </source>
</evidence>
<dbReference type="FunFam" id="3.30.565.10:FF:000006">
    <property type="entry name" value="Sensor histidine kinase WalK"/>
    <property type="match status" value="1"/>
</dbReference>
<name>A0A1F5G6E4_9BACT</name>
<keyword evidence="4" id="KW-0808">Transferase</keyword>
<dbReference type="Pfam" id="PF13426">
    <property type="entry name" value="PAS_9"/>
    <property type="match status" value="1"/>
</dbReference>
<keyword evidence="5" id="KW-0418">Kinase</keyword>
<dbReference type="InterPro" id="IPR003594">
    <property type="entry name" value="HATPase_dom"/>
</dbReference>
<evidence type="ECO:0000313" key="12">
    <source>
        <dbReference type="Proteomes" id="UP000179102"/>
    </source>
</evidence>
<dbReference type="SMART" id="SM00086">
    <property type="entry name" value="PAC"/>
    <property type="match status" value="1"/>
</dbReference>
<dbReference type="SUPFAM" id="SSF55781">
    <property type="entry name" value="GAF domain-like"/>
    <property type="match status" value="1"/>
</dbReference>
<dbReference type="CDD" id="cd00130">
    <property type="entry name" value="PAS"/>
    <property type="match status" value="1"/>
</dbReference>
<keyword evidence="3" id="KW-0597">Phosphoprotein</keyword>
<gene>
    <name evidence="11" type="ORF">A2870_01465</name>
</gene>
<dbReference type="Gene3D" id="3.30.565.10">
    <property type="entry name" value="Histidine kinase-like ATPase, C-terminal domain"/>
    <property type="match status" value="1"/>
</dbReference>
<evidence type="ECO:0000256" key="1">
    <source>
        <dbReference type="ARBA" id="ARBA00000085"/>
    </source>
</evidence>
<dbReference type="InterPro" id="IPR000700">
    <property type="entry name" value="PAS-assoc_C"/>
</dbReference>
<dbReference type="Gene3D" id="3.30.450.40">
    <property type="match status" value="1"/>
</dbReference>
<comment type="caution">
    <text evidence="11">The sequence shown here is derived from an EMBL/GenBank/DDBJ whole genome shotgun (WGS) entry which is preliminary data.</text>
</comment>
<dbReference type="SMART" id="SM00388">
    <property type="entry name" value="HisKA"/>
    <property type="match status" value="1"/>
</dbReference>
<keyword evidence="6" id="KW-0902">Two-component regulatory system</keyword>
<dbReference type="Proteomes" id="UP000179102">
    <property type="component" value="Unassembled WGS sequence"/>
</dbReference>
<dbReference type="Pfam" id="PF02518">
    <property type="entry name" value="HATPase_c"/>
    <property type="match status" value="1"/>
</dbReference>
<evidence type="ECO:0000313" key="11">
    <source>
        <dbReference type="EMBL" id="OGD87395.1"/>
    </source>
</evidence>
<dbReference type="SMART" id="SM00387">
    <property type="entry name" value="HATPase_c"/>
    <property type="match status" value="1"/>
</dbReference>
<feature type="domain" description="PAC" evidence="10">
    <location>
        <begin position="86"/>
        <end position="140"/>
    </location>
</feature>